<evidence type="ECO:0000313" key="2">
    <source>
        <dbReference type="Proteomes" id="UP000192257"/>
    </source>
</evidence>
<comment type="caution">
    <text evidence="1">The sequence shown here is derived from an EMBL/GenBank/DDBJ whole genome shotgun (WGS) entry which is preliminary data.</text>
</comment>
<dbReference type="OrthoDB" id="250638at2759"/>
<sequence>MWWQRRRETNEDEAINQEAEKAMAAIFTPSHSGVKKVFDVDNDNSGRSGVHLIKEPEPVVSTKITSIVKRKDNVMDLPLEGCKENEESLTFRALPPCPIVGYTLQEEGLVDELIKPPKVLSVTELKSLILELSSIEQQAKYTVDVQLPQQVHNRGRRSLELVVNPALYICGLYLMLWRAPRLYYNASPRGSLFFTRLFALMRWHLPEMEKERLARNHRRIFQATNAQVTLSFFSGCFLTTVAFLTHPSPDVIDSGPDIEIGKQSVGFQQHSEGALRWLWYVYYHHPAYRYLAKETRPPILRSTGTSERS</sequence>
<accession>A0A1X0NXB4</accession>
<name>A0A1X0NXB4_9TRYP</name>
<dbReference type="AlphaFoldDB" id="A0A1X0NXB4"/>
<reference evidence="1 2" key="1">
    <citation type="submission" date="2017-03" db="EMBL/GenBank/DDBJ databases">
        <title>An alternative strategy for trypanosome survival in the mammalian bloodstream revealed through genome and transcriptome analysis of the ubiquitous bovine parasite Trypanosoma (Megatrypanum) theileri.</title>
        <authorList>
            <person name="Kelly S."/>
            <person name="Ivens A."/>
            <person name="Mott A."/>
            <person name="O'Neill E."/>
            <person name="Emms D."/>
            <person name="Macleod O."/>
            <person name="Voorheis P."/>
            <person name="Matthews J."/>
            <person name="Matthews K."/>
            <person name="Carrington M."/>
        </authorList>
    </citation>
    <scope>NUCLEOTIDE SEQUENCE [LARGE SCALE GENOMIC DNA]</scope>
    <source>
        <strain evidence="1">Edinburgh</strain>
    </source>
</reference>
<organism evidence="1 2">
    <name type="scientific">Trypanosoma theileri</name>
    <dbReference type="NCBI Taxonomy" id="67003"/>
    <lineage>
        <taxon>Eukaryota</taxon>
        <taxon>Discoba</taxon>
        <taxon>Euglenozoa</taxon>
        <taxon>Kinetoplastea</taxon>
        <taxon>Metakinetoplastina</taxon>
        <taxon>Trypanosomatida</taxon>
        <taxon>Trypanosomatidae</taxon>
        <taxon>Trypanosoma</taxon>
    </lineage>
</organism>
<evidence type="ECO:0000313" key="1">
    <source>
        <dbReference type="EMBL" id="ORC88859.1"/>
    </source>
</evidence>
<dbReference type="EMBL" id="NBCO01000015">
    <property type="protein sequence ID" value="ORC88859.1"/>
    <property type="molecule type" value="Genomic_DNA"/>
</dbReference>
<dbReference type="Proteomes" id="UP000192257">
    <property type="component" value="Unassembled WGS sequence"/>
</dbReference>
<proteinExistence type="predicted"/>
<dbReference type="VEuPathDB" id="TriTrypDB:TM35_000152900"/>
<keyword evidence="2" id="KW-1185">Reference proteome</keyword>
<dbReference type="RefSeq" id="XP_028882925.1">
    <property type="nucleotide sequence ID" value="XM_029025942.1"/>
</dbReference>
<dbReference type="GeneID" id="39985722"/>
<protein>
    <submittedName>
        <fullName evidence="1">Uncharacterized protein</fullName>
    </submittedName>
</protein>
<gene>
    <name evidence="1" type="ORF">TM35_000152900</name>
</gene>